<dbReference type="Gene3D" id="3.90.320.10">
    <property type="match status" value="1"/>
</dbReference>
<dbReference type="Proteomes" id="UP001589755">
    <property type="component" value="Unassembled WGS sequence"/>
</dbReference>
<protein>
    <submittedName>
        <fullName evidence="2">PD-(D/E)XK nuclease family protein</fullName>
    </submittedName>
</protein>
<comment type="caution">
    <text evidence="2">The sequence shown here is derived from an EMBL/GenBank/DDBJ whole genome shotgun (WGS) entry which is preliminary data.</text>
</comment>
<dbReference type="RefSeq" id="WP_378074654.1">
    <property type="nucleotide sequence ID" value="NZ_JBHLXD010000016.1"/>
</dbReference>
<organism evidence="2 3">
    <name type="scientific">Chelativorans intermedius</name>
    <dbReference type="NCBI Taxonomy" id="515947"/>
    <lineage>
        <taxon>Bacteria</taxon>
        <taxon>Pseudomonadati</taxon>
        <taxon>Pseudomonadota</taxon>
        <taxon>Alphaproteobacteria</taxon>
        <taxon>Hyphomicrobiales</taxon>
        <taxon>Phyllobacteriaceae</taxon>
        <taxon>Chelativorans</taxon>
    </lineage>
</organism>
<dbReference type="InterPro" id="IPR038726">
    <property type="entry name" value="PDDEXK_AddAB-type"/>
</dbReference>
<evidence type="ECO:0000259" key="1">
    <source>
        <dbReference type="Pfam" id="PF12705"/>
    </source>
</evidence>
<reference evidence="2 3" key="1">
    <citation type="submission" date="2024-09" db="EMBL/GenBank/DDBJ databases">
        <authorList>
            <person name="Sun Q."/>
            <person name="Mori K."/>
        </authorList>
    </citation>
    <scope>NUCLEOTIDE SEQUENCE [LARGE SCALE GENOMIC DNA]</scope>
    <source>
        <strain evidence="2 3">CCM 8543</strain>
    </source>
</reference>
<dbReference type="Pfam" id="PF12705">
    <property type="entry name" value="PDDEXK_1"/>
    <property type="match status" value="1"/>
</dbReference>
<feature type="non-terminal residue" evidence="2">
    <location>
        <position position="1"/>
    </location>
</feature>
<dbReference type="SUPFAM" id="SSF52980">
    <property type="entry name" value="Restriction endonuclease-like"/>
    <property type="match status" value="1"/>
</dbReference>
<evidence type="ECO:0000313" key="2">
    <source>
        <dbReference type="EMBL" id="MFC0208915.1"/>
    </source>
</evidence>
<accession>A0ABV6D8C2</accession>
<dbReference type="InterPro" id="IPR011604">
    <property type="entry name" value="PDDEXK-like_dom_sf"/>
</dbReference>
<dbReference type="InterPro" id="IPR011335">
    <property type="entry name" value="Restrct_endonuc-II-like"/>
</dbReference>
<gene>
    <name evidence="2" type="ORF">ACFFJ2_10960</name>
</gene>
<keyword evidence="3" id="KW-1185">Reference proteome</keyword>
<evidence type="ECO:0000313" key="3">
    <source>
        <dbReference type="Proteomes" id="UP001589755"/>
    </source>
</evidence>
<sequence>RSPVLDGAGAPGLALERGNAVHRLLQVLPSLAPGERAAAGRRYLARVGAGWPAGETESALGSVMAILEDGRFAPLFAPGSRAEISLMGEVEVGGTVRAVAGKVDRLAVTDDAVLLVDYKTNRPAPGQLREAPQSHIAQLALYAALLKPLYPGRRIDAALLFTEVPRLLPVGEADMAAALARLTRA</sequence>
<proteinExistence type="predicted"/>
<feature type="domain" description="PD-(D/E)XK endonuclease-like" evidence="1">
    <location>
        <begin position="16"/>
        <end position="163"/>
    </location>
</feature>
<name>A0ABV6D8C2_9HYPH</name>
<dbReference type="EMBL" id="JBHLXD010000016">
    <property type="protein sequence ID" value="MFC0208915.1"/>
    <property type="molecule type" value="Genomic_DNA"/>
</dbReference>